<organism evidence="5 6">
    <name type="scientific">Antrodiella citrinella</name>
    <dbReference type="NCBI Taxonomy" id="2447956"/>
    <lineage>
        <taxon>Eukaryota</taxon>
        <taxon>Fungi</taxon>
        <taxon>Dikarya</taxon>
        <taxon>Basidiomycota</taxon>
        <taxon>Agaricomycotina</taxon>
        <taxon>Agaricomycetes</taxon>
        <taxon>Polyporales</taxon>
        <taxon>Steccherinaceae</taxon>
        <taxon>Antrodiella</taxon>
    </lineage>
</organism>
<dbReference type="SUPFAM" id="SSF53335">
    <property type="entry name" value="S-adenosyl-L-methionine-dependent methyltransferases"/>
    <property type="match status" value="1"/>
</dbReference>
<dbReference type="EMBL" id="SGPM01000331">
    <property type="protein sequence ID" value="THH26582.1"/>
    <property type="molecule type" value="Genomic_DNA"/>
</dbReference>
<name>A0A4S4ML37_9APHY</name>
<evidence type="ECO:0000313" key="6">
    <source>
        <dbReference type="Proteomes" id="UP000308730"/>
    </source>
</evidence>
<dbReference type="Pfam" id="PF00891">
    <property type="entry name" value="Methyltransf_2"/>
    <property type="match status" value="1"/>
</dbReference>
<keyword evidence="2" id="KW-0808">Transferase</keyword>
<dbReference type="AlphaFoldDB" id="A0A4S4ML37"/>
<gene>
    <name evidence="5" type="ORF">EUX98_g7604</name>
</gene>
<dbReference type="PROSITE" id="PS51683">
    <property type="entry name" value="SAM_OMT_II"/>
    <property type="match status" value="1"/>
</dbReference>
<evidence type="ECO:0000259" key="4">
    <source>
        <dbReference type="Pfam" id="PF00891"/>
    </source>
</evidence>
<dbReference type="InterPro" id="IPR029063">
    <property type="entry name" value="SAM-dependent_MTases_sf"/>
</dbReference>
<evidence type="ECO:0000313" key="5">
    <source>
        <dbReference type="EMBL" id="THH26582.1"/>
    </source>
</evidence>
<dbReference type="InterPro" id="IPR001077">
    <property type="entry name" value="COMT_C"/>
</dbReference>
<comment type="caution">
    <text evidence="5">The sequence shown here is derived from an EMBL/GenBank/DDBJ whole genome shotgun (WGS) entry which is preliminary data.</text>
</comment>
<keyword evidence="1" id="KW-0489">Methyltransferase</keyword>
<dbReference type="PANTHER" id="PTHR43712:SF2">
    <property type="entry name" value="O-METHYLTRANSFERASE CICE"/>
    <property type="match status" value="1"/>
</dbReference>
<proteinExistence type="predicted"/>
<dbReference type="Gene3D" id="3.40.50.150">
    <property type="entry name" value="Vaccinia Virus protein VP39"/>
    <property type="match status" value="1"/>
</dbReference>
<protein>
    <recommendedName>
        <fullName evidence="4">O-methyltransferase C-terminal domain-containing protein</fullName>
    </recommendedName>
</protein>
<dbReference type="GO" id="GO:0032259">
    <property type="term" value="P:methylation"/>
    <property type="evidence" value="ECO:0007669"/>
    <property type="project" value="UniProtKB-KW"/>
</dbReference>
<dbReference type="PANTHER" id="PTHR43712">
    <property type="entry name" value="PUTATIVE (AFU_ORTHOLOGUE AFUA_4G14580)-RELATED"/>
    <property type="match status" value="1"/>
</dbReference>
<evidence type="ECO:0000256" key="3">
    <source>
        <dbReference type="ARBA" id="ARBA00022691"/>
    </source>
</evidence>
<evidence type="ECO:0000256" key="2">
    <source>
        <dbReference type="ARBA" id="ARBA00022679"/>
    </source>
</evidence>
<dbReference type="InterPro" id="IPR016461">
    <property type="entry name" value="COMT-like"/>
</dbReference>
<dbReference type="Proteomes" id="UP000308730">
    <property type="component" value="Unassembled WGS sequence"/>
</dbReference>
<feature type="domain" description="O-methyltransferase C-terminal" evidence="4">
    <location>
        <begin position="165"/>
        <end position="298"/>
    </location>
</feature>
<dbReference type="GO" id="GO:0008171">
    <property type="term" value="F:O-methyltransferase activity"/>
    <property type="evidence" value="ECO:0007669"/>
    <property type="project" value="InterPro"/>
</dbReference>
<keyword evidence="6" id="KW-1185">Reference proteome</keyword>
<keyword evidence="3" id="KW-0949">S-adenosyl-L-methionine</keyword>
<accession>A0A4S4ML37</accession>
<reference evidence="5 6" key="1">
    <citation type="submission" date="2019-02" db="EMBL/GenBank/DDBJ databases">
        <title>Genome sequencing of the rare red list fungi Antrodiella citrinella (Flaviporus citrinellus).</title>
        <authorList>
            <person name="Buettner E."/>
            <person name="Kellner H."/>
        </authorList>
    </citation>
    <scope>NUCLEOTIDE SEQUENCE [LARGE SCALE GENOMIC DNA]</scope>
    <source>
        <strain evidence="5 6">DSM 108506</strain>
    </source>
</reference>
<sequence>MEASFAELDALVALITSAVQDVKAEYRRLQYEFPSLDDTKPHPLDMEHTPPKLKRAVQSIHGACAHLSTLVTTPAHTLALRGGDELYKSGIYLSDTLSDAVTGPSLDPSLTSFAAYYKAPLWQFWIENPHSFERFRFSMTGYAWLENMYSVEKGAVPHSLTPCVCTLVNDIGGGLGHMTMHIAKLHPNINVIIQDIEEAVNQAIGYWNGFGPELVANERVDFLPFNFLQEAPVEGCDFYYDCGYEQKANDALCGQIKHILHNWTDDAANIILTNVRKAMKPSARVIIQGYIIQSASEEGMEDDSDLMPRAPKPLLPNYGEGHVIRYYMDIVMMELLNSQQRTLVEYKRLGESAGLEFVKAYDCGELSALEFKLP</sequence>
<dbReference type="OrthoDB" id="2410195at2759"/>
<evidence type="ECO:0000256" key="1">
    <source>
        <dbReference type="ARBA" id="ARBA00022603"/>
    </source>
</evidence>